<dbReference type="EC" id="2.1.1.77" evidence="3"/>
<organism evidence="8">
    <name type="scientific">marine sediment metagenome</name>
    <dbReference type="NCBI Taxonomy" id="412755"/>
    <lineage>
        <taxon>unclassified sequences</taxon>
        <taxon>metagenomes</taxon>
        <taxon>ecological metagenomes</taxon>
    </lineage>
</organism>
<dbReference type="InterPro" id="IPR029063">
    <property type="entry name" value="SAM-dependent_MTases_sf"/>
</dbReference>
<evidence type="ECO:0000256" key="7">
    <source>
        <dbReference type="ARBA" id="ARBA00022691"/>
    </source>
</evidence>
<evidence type="ECO:0000313" key="8">
    <source>
        <dbReference type="EMBL" id="GAI01537.1"/>
    </source>
</evidence>
<gene>
    <name evidence="8" type="ORF">S06H3_05272</name>
</gene>
<evidence type="ECO:0000256" key="4">
    <source>
        <dbReference type="ARBA" id="ARBA00022490"/>
    </source>
</evidence>
<evidence type="ECO:0000256" key="3">
    <source>
        <dbReference type="ARBA" id="ARBA00011890"/>
    </source>
</evidence>
<comment type="similarity">
    <text evidence="2">Belongs to the methyltransferase superfamily. L-isoaspartyl/D-aspartyl protein methyltransferase family.</text>
</comment>
<dbReference type="AlphaFoldDB" id="X1K3G6"/>
<feature type="non-terminal residue" evidence="8">
    <location>
        <position position="1"/>
    </location>
</feature>
<evidence type="ECO:0000256" key="6">
    <source>
        <dbReference type="ARBA" id="ARBA00022679"/>
    </source>
</evidence>
<dbReference type="Pfam" id="PF01135">
    <property type="entry name" value="PCMT"/>
    <property type="match status" value="1"/>
</dbReference>
<dbReference type="EMBL" id="BARV01001935">
    <property type="protein sequence ID" value="GAI01537.1"/>
    <property type="molecule type" value="Genomic_DNA"/>
</dbReference>
<keyword evidence="4" id="KW-0963">Cytoplasm</keyword>
<dbReference type="SUPFAM" id="SSF53335">
    <property type="entry name" value="S-adenosyl-L-methionine-dependent methyltransferases"/>
    <property type="match status" value="1"/>
</dbReference>
<comment type="subcellular location">
    <subcellularLocation>
        <location evidence="1">Cytoplasm</location>
    </subcellularLocation>
</comment>
<dbReference type="GO" id="GO:0005737">
    <property type="term" value="C:cytoplasm"/>
    <property type="evidence" value="ECO:0007669"/>
    <property type="project" value="UniProtKB-SubCell"/>
</dbReference>
<evidence type="ECO:0000256" key="5">
    <source>
        <dbReference type="ARBA" id="ARBA00022603"/>
    </source>
</evidence>
<dbReference type="PROSITE" id="PS01279">
    <property type="entry name" value="PCMT"/>
    <property type="match status" value="1"/>
</dbReference>
<accession>X1K3G6</accession>
<proteinExistence type="inferred from homology"/>
<dbReference type="GO" id="GO:0032259">
    <property type="term" value="P:methylation"/>
    <property type="evidence" value="ECO:0007669"/>
    <property type="project" value="UniProtKB-KW"/>
</dbReference>
<dbReference type="PANTHER" id="PTHR11579">
    <property type="entry name" value="PROTEIN-L-ISOASPARTATE O-METHYLTRANSFERASE"/>
    <property type="match status" value="1"/>
</dbReference>
<comment type="caution">
    <text evidence="8">The sequence shown here is derived from an EMBL/GenBank/DDBJ whole genome shotgun (WGS) entry which is preliminary data.</text>
</comment>
<evidence type="ECO:0000256" key="2">
    <source>
        <dbReference type="ARBA" id="ARBA00005369"/>
    </source>
</evidence>
<name>X1K3G6_9ZZZZ</name>
<dbReference type="PANTHER" id="PTHR11579:SF0">
    <property type="entry name" value="PROTEIN-L-ISOASPARTATE(D-ASPARTATE) O-METHYLTRANSFERASE"/>
    <property type="match status" value="1"/>
</dbReference>
<dbReference type="Gene3D" id="3.40.50.150">
    <property type="entry name" value="Vaccinia Virus protein VP39"/>
    <property type="match status" value="1"/>
</dbReference>
<reference evidence="8" key="1">
    <citation type="journal article" date="2014" name="Front. Microbiol.">
        <title>High frequency of phylogenetically diverse reductive dehalogenase-homologous genes in deep subseafloor sedimentary metagenomes.</title>
        <authorList>
            <person name="Kawai M."/>
            <person name="Futagami T."/>
            <person name="Toyoda A."/>
            <person name="Takaki Y."/>
            <person name="Nishi S."/>
            <person name="Hori S."/>
            <person name="Arai W."/>
            <person name="Tsubouchi T."/>
            <person name="Morono Y."/>
            <person name="Uchiyama I."/>
            <person name="Ito T."/>
            <person name="Fujiyama A."/>
            <person name="Inagaki F."/>
            <person name="Takami H."/>
        </authorList>
    </citation>
    <scope>NUCLEOTIDE SEQUENCE</scope>
    <source>
        <strain evidence="8">Expedition CK06-06</strain>
    </source>
</reference>
<protein>
    <recommendedName>
        <fullName evidence="3">protein-L-isoaspartate(D-aspartate) O-methyltransferase</fullName>
        <ecNumber evidence="3">2.1.1.77</ecNumber>
    </recommendedName>
</protein>
<dbReference type="InterPro" id="IPR000682">
    <property type="entry name" value="PCMT"/>
</dbReference>
<keyword evidence="7" id="KW-0949">S-adenosyl-L-methionine</keyword>
<sequence>VLCSDGYFGWEENSPFDKIIITCAPDHIPPPLIEQLKEGGVMVIPVGPPGAYQVLWQIKNVNGELEFKEIIGVSFVPLTGKH</sequence>
<keyword evidence="6" id="KW-0808">Transferase</keyword>
<keyword evidence="5" id="KW-0489">Methyltransferase</keyword>
<evidence type="ECO:0000256" key="1">
    <source>
        <dbReference type="ARBA" id="ARBA00004496"/>
    </source>
</evidence>
<dbReference type="GO" id="GO:0004719">
    <property type="term" value="F:protein-L-isoaspartate (D-aspartate) O-methyltransferase activity"/>
    <property type="evidence" value="ECO:0007669"/>
    <property type="project" value="UniProtKB-EC"/>
</dbReference>